<dbReference type="InterPro" id="IPR043128">
    <property type="entry name" value="Rev_trsase/Diguanyl_cyclase"/>
</dbReference>
<reference evidence="5 6" key="1">
    <citation type="submission" date="2023-03" db="EMBL/GenBank/DDBJ databases">
        <title>Novel Species.</title>
        <authorList>
            <person name="Ma S."/>
        </authorList>
    </citation>
    <scope>NUCLEOTIDE SEQUENCE [LARGE SCALE GENOMIC DNA]</scope>
    <source>
        <strain evidence="5 6">LIND6LT2</strain>
    </source>
</reference>
<feature type="transmembrane region" description="Helical" evidence="1">
    <location>
        <begin position="63"/>
        <end position="80"/>
    </location>
</feature>
<feature type="transmembrane region" description="Helical" evidence="1">
    <location>
        <begin position="86"/>
        <end position="102"/>
    </location>
</feature>
<dbReference type="SUPFAM" id="SSF55785">
    <property type="entry name" value="PYP-like sensor domain (PAS domain)"/>
    <property type="match status" value="1"/>
</dbReference>
<dbReference type="InterPro" id="IPR000014">
    <property type="entry name" value="PAS"/>
</dbReference>
<dbReference type="InterPro" id="IPR052163">
    <property type="entry name" value="DGC-Regulatory_Protein"/>
</dbReference>
<dbReference type="PROSITE" id="PS50113">
    <property type="entry name" value="PAC"/>
    <property type="match status" value="1"/>
</dbReference>
<dbReference type="InterPro" id="IPR000160">
    <property type="entry name" value="GGDEF_dom"/>
</dbReference>
<dbReference type="CDD" id="cd01949">
    <property type="entry name" value="GGDEF"/>
    <property type="match status" value="1"/>
</dbReference>
<dbReference type="Pfam" id="PF08447">
    <property type="entry name" value="PAS_3"/>
    <property type="match status" value="1"/>
</dbReference>
<dbReference type="SMART" id="SM00086">
    <property type="entry name" value="PAC"/>
    <property type="match status" value="1"/>
</dbReference>
<dbReference type="InterPro" id="IPR013655">
    <property type="entry name" value="PAS_fold_3"/>
</dbReference>
<keyword evidence="5" id="KW-0548">Nucleotidyltransferase</keyword>
<dbReference type="PANTHER" id="PTHR46663">
    <property type="entry name" value="DIGUANYLATE CYCLASE DGCT-RELATED"/>
    <property type="match status" value="1"/>
</dbReference>
<proteinExistence type="predicted"/>
<dbReference type="Gene3D" id="3.30.450.20">
    <property type="entry name" value="PAS domain"/>
    <property type="match status" value="1"/>
</dbReference>
<feature type="domain" description="PAS" evidence="2">
    <location>
        <begin position="170"/>
        <end position="242"/>
    </location>
</feature>
<dbReference type="EMBL" id="CP121687">
    <property type="protein sequence ID" value="WZL69374.1"/>
    <property type="molecule type" value="Genomic_DNA"/>
</dbReference>
<dbReference type="NCBIfam" id="TIGR00229">
    <property type="entry name" value="sensory_box"/>
    <property type="match status" value="1"/>
</dbReference>
<dbReference type="RefSeq" id="WP_341876370.1">
    <property type="nucleotide sequence ID" value="NZ_CP121687.1"/>
</dbReference>
<dbReference type="Pfam" id="PF00990">
    <property type="entry name" value="GGDEF"/>
    <property type="match status" value="1"/>
</dbReference>
<dbReference type="InterPro" id="IPR000700">
    <property type="entry name" value="PAS-assoc_C"/>
</dbReference>
<dbReference type="EC" id="2.7.7.65" evidence="5"/>
<dbReference type="PROSITE" id="PS50887">
    <property type="entry name" value="GGDEF"/>
    <property type="match status" value="1"/>
</dbReference>
<evidence type="ECO:0000259" key="4">
    <source>
        <dbReference type="PROSITE" id="PS50887"/>
    </source>
</evidence>
<dbReference type="NCBIfam" id="TIGR00254">
    <property type="entry name" value="GGDEF"/>
    <property type="match status" value="1"/>
</dbReference>
<dbReference type="Gene3D" id="3.30.70.270">
    <property type="match status" value="1"/>
</dbReference>
<organism evidence="5 6">
    <name type="scientific">Defluviitalea saccharophila</name>
    <dbReference type="NCBI Taxonomy" id="879970"/>
    <lineage>
        <taxon>Bacteria</taxon>
        <taxon>Bacillati</taxon>
        <taxon>Bacillota</taxon>
        <taxon>Clostridia</taxon>
        <taxon>Lachnospirales</taxon>
        <taxon>Defluviitaleaceae</taxon>
        <taxon>Defluviitalea</taxon>
    </lineage>
</organism>
<feature type="transmembrane region" description="Helical" evidence="1">
    <location>
        <begin position="139"/>
        <end position="159"/>
    </location>
</feature>
<keyword evidence="1" id="KW-0812">Transmembrane</keyword>
<keyword evidence="6" id="KW-1185">Reference proteome</keyword>
<gene>
    <name evidence="5" type="ORF">QBE51_11300</name>
</gene>
<evidence type="ECO:0000259" key="2">
    <source>
        <dbReference type="PROSITE" id="PS50112"/>
    </source>
</evidence>
<keyword evidence="1" id="KW-0472">Membrane</keyword>
<feature type="transmembrane region" description="Helical" evidence="1">
    <location>
        <begin position="107"/>
        <end position="127"/>
    </location>
</feature>
<accession>A0ABZ2Y288</accession>
<dbReference type="InterPro" id="IPR029787">
    <property type="entry name" value="Nucleotide_cyclase"/>
</dbReference>
<dbReference type="Proteomes" id="UP001486565">
    <property type="component" value="Chromosome"/>
</dbReference>
<dbReference type="CDD" id="cd00130">
    <property type="entry name" value="PAS"/>
    <property type="match status" value="1"/>
</dbReference>
<keyword evidence="1" id="KW-1133">Transmembrane helix</keyword>
<dbReference type="PROSITE" id="PS50112">
    <property type="entry name" value="PAS"/>
    <property type="match status" value="1"/>
</dbReference>
<feature type="domain" description="GGDEF" evidence="4">
    <location>
        <begin position="328"/>
        <end position="460"/>
    </location>
</feature>
<evidence type="ECO:0000313" key="5">
    <source>
        <dbReference type="EMBL" id="WZL69374.1"/>
    </source>
</evidence>
<dbReference type="GO" id="GO:0052621">
    <property type="term" value="F:diguanylate cyclase activity"/>
    <property type="evidence" value="ECO:0007669"/>
    <property type="project" value="UniProtKB-EC"/>
</dbReference>
<evidence type="ECO:0000313" key="6">
    <source>
        <dbReference type="Proteomes" id="UP001486565"/>
    </source>
</evidence>
<dbReference type="InterPro" id="IPR001610">
    <property type="entry name" value="PAC"/>
</dbReference>
<feature type="transmembrane region" description="Helical" evidence="1">
    <location>
        <begin position="14"/>
        <end position="32"/>
    </location>
</feature>
<evidence type="ECO:0000259" key="3">
    <source>
        <dbReference type="PROSITE" id="PS50113"/>
    </source>
</evidence>
<dbReference type="InterPro" id="IPR035965">
    <property type="entry name" value="PAS-like_dom_sf"/>
</dbReference>
<evidence type="ECO:0000256" key="1">
    <source>
        <dbReference type="SAM" id="Phobius"/>
    </source>
</evidence>
<sequence>MNYWEDLTHTRNKLAIKFLWGFYVTAAIMVTIHLGQFMSHHIIGFILCFIATFAVYRQKNVVFTMYLIITIMFVYFLALLELRPHFVNVIFVWLTLILSSIYQQYRVIMLAGAYSAGITVYSFALHGTELINNFQHTDMIYFVLFGAFMTVYFIFYTKFTRDLWVKERENDRHLKNILDSVSVVTLSFDVNTKKMSFSEGITQLTEYSLKDFEDNPNLWKEVIYPKDFKTIAKNYKEFYKGESKVFDIRITTRMKKEKWLQVRVIPVLDSNKKVMQINGVVIDITERRCMEEEIKYMAYHDILTELPNRIQFNDYFIKTLSEAKNEKQQMAILFIDLDKFKTINDTLGHDIGDLLLKETAKRLKAVLRETDFVCRVGGDEFIILLNNITNNEVNKLAQRIVDAFKDKFVLRGNTLYVTPSIGISIYPNHGNDIETLIKKADDAMYLAKKKGKNNYQFYNSMLKDA</sequence>
<dbReference type="SUPFAM" id="SSF55073">
    <property type="entry name" value="Nucleotide cyclase"/>
    <property type="match status" value="1"/>
</dbReference>
<keyword evidence="5" id="KW-0808">Transferase</keyword>
<feature type="domain" description="PAC" evidence="3">
    <location>
        <begin position="244"/>
        <end position="296"/>
    </location>
</feature>
<dbReference type="PANTHER" id="PTHR46663:SF3">
    <property type="entry name" value="SLL0267 PROTEIN"/>
    <property type="match status" value="1"/>
</dbReference>
<name>A0ABZ2Y288_9FIRM</name>
<protein>
    <submittedName>
        <fullName evidence="5">Diguanylate cyclase</fullName>
        <ecNumber evidence="5">2.7.7.65</ecNumber>
    </submittedName>
</protein>
<feature type="transmembrane region" description="Helical" evidence="1">
    <location>
        <begin position="38"/>
        <end position="56"/>
    </location>
</feature>
<dbReference type="SMART" id="SM00267">
    <property type="entry name" value="GGDEF"/>
    <property type="match status" value="1"/>
</dbReference>